<keyword evidence="3" id="KW-0804">Transcription</keyword>
<dbReference type="Pfam" id="PF02311">
    <property type="entry name" value="AraC_binding"/>
    <property type="match status" value="1"/>
</dbReference>
<proteinExistence type="predicted"/>
<protein>
    <submittedName>
        <fullName evidence="5">Helix-turn-helix domain-containing protein</fullName>
    </submittedName>
</protein>
<dbReference type="PANTHER" id="PTHR43280:SF2">
    <property type="entry name" value="HTH-TYPE TRANSCRIPTIONAL REGULATOR EXSA"/>
    <property type="match status" value="1"/>
</dbReference>
<evidence type="ECO:0000256" key="1">
    <source>
        <dbReference type="ARBA" id="ARBA00023015"/>
    </source>
</evidence>
<organism evidence="5 6">
    <name type="scientific">Paenibacillus amylolyticus</name>
    <dbReference type="NCBI Taxonomy" id="1451"/>
    <lineage>
        <taxon>Bacteria</taxon>
        <taxon>Bacillati</taxon>
        <taxon>Bacillota</taxon>
        <taxon>Bacilli</taxon>
        <taxon>Bacillales</taxon>
        <taxon>Paenibacillaceae</taxon>
        <taxon>Paenibacillus</taxon>
    </lineage>
</organism>
<dbReference type="AlphaFoldDB" id="A0A5M9WPX4"/>
<dbReference type="InterPro" id="IPR003313">
    <property type="entry name" value="AraC-bd"/>
</dbReference>
<evidence type="ECO:0000313" key="6">
    <source>
        <dbReference type="Proteomes" id="UP000323664"/>
    </source>
</evidence>
<comment type="caution">
    <text evidence="5">The sequence shown here is derived from an EMBL/GenBank/DDBJ whole genome shotgun (WGS) entry which is preliminary data.</text>
</comment>
<dbReference type="GO" id="GO:0043565">
    <property type="term" value="F:sequence-specific DNA binding"/>
    <property type="evidence" value="ECO:0007669"/>
    <property type="project" value="InterPro"/>
</dbReference>
<dbReference type="Pfam" id="PF12833">
    <property type="entry name" value="HTH_18"/>
    <property type="match status" value="1"/>
</dbReference>
<dbReference type="RefSeq" id="WP_123063497.1">
    <property type="nucleotide sequence ID" value="NZ_RIAS01000003.1"/>
</dbReference>
<dbReference type="Gene3D" id="2.60.120.10">
    <property type="entry name" value="Jelly Rolls"/>
    <property type="match status" value="1"/>
</dbReference>
<accession>A0A5M9WPX4</accession>
<dbReference type="Gene3D" id="1.10.10.60">
    <property type="entry name" value="Homeodomain-like"/>
    <property type="match status" value="2"/>
</dbReference>
<dbReference type="PANTHER" id="PTHR43280">
    <property type="entry name" value="ARAC-FAMILY TRANSCRIPTIONAL REGULATOR"/>
    <property type="match status" value="1"/>
</dbReference>
<evidence type="ECO:0000256" key="2">
    <source>
        <dbReference type="ARBA" id="ARBA00023125"/>
    </source>
</evidence>
<evidence type="ECO:0000313" key="5">
    <source>
        <dbReference type="EMBL" id="KAA8783612.1"/>
    </source>
</evidence>
<dbReference type="InterPro" id="IPR018062">
    <property type="entry name" value="HTH_AraC-typ_CS"/>
</dbReference>
<dbReference type="InterPro" id="IPR014710">
    <property type="entry name" value="RmlC-like_jellyroll"/>
</dbReference>
<dbReference type="PROSITE" id="PS01124">
    <property type="entry name" value="HTH_ARAC_FAMILY_2"/>
    <property type="match status" value="1"/>
</dbReference>
<keyword evidence="1" id="KW-0805">Transcription regulation</keyword>
<dbReference type="EMBL" id="RIAS01000003">
    <property type="protein sequence ID" value="KAA8783612.1"/>
    <property type="molecule type" value="Genomic_DNA"/>
</dbReference>
<keyword evidence="2" id="KW-0238">DNA-binding</keyword>
<dbReference type="Proteomes" id="UP000323664">
    <property type="component" value="Unassembled WGS sequence"/>
</dbReference>
<dbReference type="SMART" id="SM00342">
    <property type="entry name" value="HTH_ARAC"/>
    <property type="match status" value="1"/>
</dbReference>
<dbReference type="OrthoDB" id="9774814at2"/>
<feature type="domain" description="HTH araC/xylS-type" evidence="4">
    <location>
        <begin position="182"/>
        <end position="279"/>
    </location>
</feature>
<dbReference type="SUPFAM" id="SSF46689">
    <property type="entry name" value="Homeodomain-like"/>
    <property type="match status" value="2"/>
</dbReference>
<reference evidence="5 6" key="1">
    <citation type="journal article" date="2019" name="J. Ind. Microbiol. Biotechnol.">
        <title>Paenibacillus amylolyticus 27C64 has a diverse set of carbohydrate-active enzymes and complete pectin deconstruction system.</title>
        <authorList>
            <person name="Keggi C."/>
            <person name="Doran-Peterson J."/>
        </authorList>
    </citation>
    <scope>NUCLEOTIDE SEQUENCE [LARGE SCALE GENOMIC DNA]</scope>
    <source>
        <strain evidence="5 6">27C64</strain>
    </source>
</reference>
<dbReference type="PROSITE" id="PS00041">
    <property type="entry name" value="HTH_ARAC_FAMILY_1"/>
    <property type="match status" value="1"/>
</dbReference>
<evidence type="ECO:0000259" key="4">
    <source>
        <dbReference type="PROSITE" id="PS01124"/>
    </source>
</evidence>
<evidence type="ECO:0000256" key="3">
    <source>
        <dbReference type="ARBA" id="ARBA00023163"/>
    </source>
</evidence>
<gene>
    <name evidence="5" type="ORF">EC604_07105</name>
</gene>
<sequence>MDESLEYQYDPIQTDLLYLHRVTTYNMGTFYHRHNGYELFIFLRGNVNFYIENRCYHLQRGDLIVLSPEEMHRSFALDQDEYERITINLQKSYLHRLSTSSTNLSTCFHYRHKDNGNIAHLNEKELSQFLHLTSQLEQILVSSDYGADIMRNMLVTKILLMTNLLFKHTDFVPTDIMPDLVRNTMDYIETHLTDSLTLQDLSENLFANSSYISRQFKKHTGLTIRNYILTRRIELAKSCLTEGMSITEVCYQSGFGDYANFIRTFTKLVGTSPGKFARNPSDPELK</sequence>
<name>A0A5M9WPX4_PAEAM</name>
<dbReference type="SUPFAM" id="SSF51215">
    <property type="entry name" value="Regulatory protein AraC"/>
    <property type="match status" value="1"/>
</dbReference>
<dbReference type="InterPro" id="IPR037923">
    <property type="entry name" value="HTH-like"/>
</dbReference>
<dbReference type="InterPro" id="IPR018060">
    <property type="entry name" value="HTH_AraC"/>
</dbReference>
<dbReference type="GO" id="GO:0003700">
    <property type="term" value="F:DNA-binding transcription factor activity"/>
    <property type="evidence" value="ECO:0007669"/>
    <property type="project" value="InterPro"/>
</dbReference>
<dbReference type="InterPro" id="IPR009057">
    <property type="entry name" value="Homeodomain-like_sf"/>
</dbReference>